<dbReference type="Proteomes" id="UP000198606">
    <property type="component" value="Unassembled WGS sequence"/>
</dbReference>
<dbReference type="PANTHER" id="PTHR39328:SF1">
    <property type="entry name" value="BLL2871 PROTEIN"/>
    <property type="match status" value="1"/>
</dbReference>
<keyword evidence="1" id="KW-0378">Hydrolase</keyword>
<gene>
    <name evidence="1" type="ORF">SAMN05216588_10775</name>
</gene>
<dbReference type="InterPro" id="IPR010430">
    <property type="entry name" value="DUF1028"/>
</dbReference>
<sequence>MTFSIVARCPRTGQFGVAAATAMPAVGKLLSHAAAGAGAVATQAQVNPYLGLDGLSLLRQGHSAPAALKRLMDTDPCMELRQLALIDRHGDSVCWTGDQCIPWAGSLSGEQFSVQGNRLVGPQVLDAVADAFRHGEDLPLVERLIGALAAGDERGGDRHGESSAVIYIVDHEEYPLWDIRVDHHLDPVAELWRLHGVFVREVLPEILAMPTRENPAGKAAEDAV</sequence>
<dbReference type="SUPFAM" id="SSF56235">
    <property type="entry name" value="N-terminal nucleophile aminohydrolases (Ntn hydrolases)"/>
    <property type="match status" value="1"/>
</dbReference>
<evidence type="ECO:0000313" key="2">
    <source>
        <dbReference type="Proteomes" id="UP000198606"/>
    </source>
</evidence>
<dbReference type="RefSeq" id="WP_084304797.1">
    <property type="nucleotide sequence ID" value="NZ_FNDG01000007.1"/>
</dbReference>
<dbReference type="PANTHER" id="PTHR39328">
    <property type="entry name" value="BLL2871 PROTEIN"/>
    <property type="match status" value="1"/>
</dbReference>
<dbReference type="Pfam" id="PF06267">
    <property type="entry name" value="DUF1028"/>
    <property type="match status" value="1"/>
</dbReference>
<organism evidence="1 2">
    <name type="scientific">Phytopseudomonas flavescens</name>
    <dbReference type="NCBI Taxonomy" id="29435"/>
    <lineage>
        <taxon>Bacteria</taxon>
        <taxon>Pseudomonadati</taxon>
        <taxon>Pseudomonadota</taxon>
        <taxon>Gammaproteobacteria</taxon>
        <taxon>Pseudomonadales</taxon>
        <taxon>Pseudomonadaceae</taxon>
        <taxon>Phytopseudomonas</taxon>
    </lineage>
</organism>
<protein>
    <submittedName>
        <fullName evidence="1">Uncharacterized conserved protein, Ntn-hydrolase superfamily</fullName>
    </submittedName>
</protein>
<proteinExistence type="predicted"/>
<dbReference type="STRING" id="29435.SAMN05216588_10775"/>
<dbReference type="GO" id="GO:0016787">
    <property type="term" value="F:hydrolase activity"/>
    <property type="evidence" value="ECO:0007669"/>
    <property type="project" value="UniProtKB-KW"/>
</dbReference>
<dbReference type="Gene3D" id="3.60.20.10">
    <property type="entry name" value="Glutamine Phosphoribosylpyrophosphate, subunit 1, domain 1"/>
    <property type="match status" value="1"/>
</dbReference>
<reference evidence="1 2" key="1">
    <citation type="submission" date="2016-10" db="EMBL/GenBank/DDBJ databases">
        <authorList>
            <person name="de Groot N.N."/>
        </authorList>
    </citation>
    <scope>NUCLEOTIDE SEQUENCE [LARGE SCALE GENOMIC DNA]</scope>
    <source>
        <strain evidence="1 2">LMG 18387</strain>
    </source>
</reference>
<name>A0A1G8F0U0_9GAMM</name>
<dbReference type="InterPro" id="IPR029055">
    <property type="entry name" value="Ntn_hydrolases_N"/>
</dbReference>
<dbReference type="EMBL" id="FNDG01000007">
    <property type="protein sequence ID" value="SDH75697.1"/>
    <property type="molecule type" value="Genomic_DNA"/>
</dbReference>
<dbReference type="AlphaFoldDB" id="A0A1G8F0U0"/>
<evidence type="ECO:0000313" key="1">
    <source>
        <dbReference type="EMBL" id="SDH75697.1"/>
    </source>
</evidence>
<accession>A0A1G8F0U0</accession>